<dbReference type="OrthoDB" id="232651at2"/>
<dbReference type="Proteomes" id="UP000318017">
    <property type="component" value="Chromosome"/>
</dbReference>
<evidence type="ECO:0000313" key="5">
    <source>
        <dbReference type="Proteomes" id="UP000318017"/>
    </source>
</evidence>
<dbReference type="PANTHER" id="PTHR46344:SF27">
    <property type="entry name" value="KELCH REPEAT SUPERFAMILY PROTEIN"/>
    <property type="match status" value="1"/>
</dbReference>
<dbReference type="AlphaFoldDB" id="A0A518G550"/>
<dbReference type="EC" id="5.1.3.24" evidence="4"/>
<dbReference type="EMBL" id="CP036298">
    <property type="protein sequence ID" value="QDV23725.1"/>
    <property type="molecule type" value="Genomic_DNA"/>
</dbReference>
<reference evidence="4 5" key="1">
    <citation type="submission" date="2019-02" db="EMBL/GenBank/DDBJ databases">
        <title>Deep-cultivation of Planctomycetes and their phenomic and genomic characterization uncovers novel biology.</title>
        <authorList>
            <person name="Wiegand S."/>
            <person name="Jogler M."/>
            <person name="Boedeker C."/>
            <person name="Pinto D."/>
            <person name="Vollmers J."/>
            <person name="Rivas-Marin E."/>
            <person name="Kohn T."/>
            <person name="Peeters S.H."/>
            <person name="Heuer A."/>
            <person name="Rast P."/>
            <person name="Oberbeckmann S."/>
            <person name="Bunk B."/>
            <person name="Jeske O."/>
            <person name="Meyerdierks A."/>
            <person name="Storesund J.E."/>
            <person name="Kallscheuer N."/>
            <person name="Luecker S."/>
            <person name="Lage O.M."/>
            <person name="Pohl T."/>
            <person name="Merkel B.J."/>
            <person name="Hornburger P."/>
            <person name="Mueller R.-W."/>
            <person name="Bruemmer F."/>
            <person name="Labrenz M."/>
            <person name="Spormann A.M."/>
            <person name="Op den Camp H."/>
            <person name="Overmann J."/>
            <person name="Amann R."/>
            <person name="Jetten M.S.M."/>
            <person name="Mascher T."/>
            <person name="Medema M.H."/>
            <person name="Devos D.P."/>
            <person name="Kaster A.-K."/>
            <person name="Ovreas L."/>
            <person name="Rohde M."/>
            <person name="Galperin M.Y."/>
            <person name="Jogler C."/>
        </authorList>
    </citation>
    <scope>NUCLEOTIDE SEQUENCE [LARGE SCALE GENOMIC DNA]</scope>
    <source>
        <strain evidence="4 5">Q31a</strain>
    </source>
</reference>
<dbReference type="PROSITE" id="PS00018">
    <property type="entry name" value="EF_HAND_1"/>
    <property type="match status" value="1"/>
</dbReference>
<feature type="compositionally biased region" description="Basic and acidic residues" evidence="3">
    <location>
        <begin position="917"/>
        <end position="928"/>
    </location>
</feature>
<dbReference type="SUPFAM" id="SSF117281">
    <property type="entry name" value="Kelch motif"/>
    <property type="match status" value="3"/>
</dbReference>
<keyword evidence="1" id="KW-0880">Kelch repeat</keyword>
<dbReference type="InterPro" id="IPR015915">
    <property type="entry name" value="Kelch-typ_b-propeller"/>
</dbReference>
<evidence type="ECO:0000313" key="4">
    <source>
        <dbReference type="EMBL" id="QDV23725.1"/>
    </source>
</evidence>
<dbReference type="KEGG" id="ahel:Q31a_20300"/>
<feature type="compositionally biased region" description="Low complexity" evidence="3">
    <location>
        <begin position="962"/>
        <end position="978"/>
    </location>
</feature>
<dbReference type="RefSeq" id="WP_145076858.1">
    <property type="nucleotide sequence ID" value="NZ_CP036298.1"/>
</dbReference>
<dbReference type="Gene3D" id="2.120.10.80">
    <property type="entry name" value="Kelch-type beta propeller"/>
    <property type="match status" value="3"/>
</dbReference>
<proteinExistence type="predicted"/>
<feature type="region of interest" description="Disordered" evidence="3">
    <location>
        <begin position="898"/>
        <end position="928"/>
    </location>
</feature>
<keyword evidence="5" id="KW-1185">Reference proteome</keyword>
<keyword evidence="2" id="KW-0677">Repeat</keyword>
<sequence>MNIMIKPLQIIVVAALAFGVLANRSQAHFPWLAQTAEGQPCYFFGEDPSDRTYKLPDSVVNATIQLLQADGEPQTLNFEVVENDDFMGKISAEKLPPNATLVSQVTFGIFRGSRLNYYTLHQSGAIPTSRDAYKTIDSTLKLSCQLVATETGLDVYLLWDGEPLVDANVNLYSEVGNQGPTHKSDAGGKVSYAAQDLEKGLNGIMVGHTIAGEAGKLDDQAYESAMHYLTATFVAPTASASKPASPASEGPGPEHATGLERIHTPLPESLTSFGAAVQGDYLYVFSGHSGDAHGFGADLLAEGFHRIKFDDPTAQWEELAQHDPAQSVALVSDGQYLYRIAGLSFLNRGADEESNFNSTTHFARYDAELNTWTDLAPLPEPRSSLDAVVLNRSIYVAGGWNLQGASSQDAPWHDTMLRFDLDYPAAGWHTLPGPGYQTRAISLAAYDDKIFLLGGIQATGMTRKVSVYDPATAAWSAGPELLSDSPMAGFATSSFAAGKHLYYTGSSGIIYRLSDDHQEWHVANRMFFPRMFLRLLPATPNRLLAVGGTGADGSGRMAVVESVYVGSDDIYTSDVPKQTRWSIPFPGRAVQSQSLVLQGTKLYALGGNASRAPHDFSKEALVDEAFAFDIGSQTVEQLPKLPQALQAGTAIIQSQTSKHQRLLLVGGLGFVDDAFGSLSSVYEYAHESKTWSTGVQQLPEPRAMLQGIAHEDAIWLVGGSQGRERGLAHSILHWWGDESPIAPLKAPGIPTPRRSFGGAVIGNEFFAVGGIGEGNELAQTVDVFSFTERTWRQITAPHTPRVFPSLVSTADKLYLHGGFTKINGHFAPATSLEVYDVHTNAWTIVSEQLTGISANMTMLNYNGRLLFYGVDDQRAGLAHFVLLDPAPKQDPELVVSTGFGNRASGESPAVRNSKLLMRRDSNKDGKLGRDELGDRLSLLIEGADTDKDSLLNMAELQAALEAQAAATEADNAATSTSNGNKSSAGDSAN</sequence>
<feature type="region of interest" description="Disordered" evidence="3">
    <location>
        <begin position="239"/>
        <end position="259"/>
    </location>
</feature>
<evidence type="ECO:0000256" key="1">
    <source>
        <dbReference type="ARBA" id="ARBA00022441"/>
    </source>
</evidence>
<dbReference type="Pfam" id="PF01344">
    <property type="entry name" value="Kelch_1"/>
    <property type="match status" value="1"/>
</dbReference>
<organism evidence="4 5">
    <name type="scientific">Aureliella helgolandensis</name>
    <dbReference type="NCBI Taxonomy" id="2527968"/>
    <lineage>
        <taxon>Bacteria</taxon>
        <taxon>Pseudomonadati</taxon>
        <taxon>Planctomycetota</taxon>
        <taxon>Planctomycetia</taxon>
        <taxon>Pirellulales</taxon>
        <taxon>Pirellulaceae</taxon>
        <taxon>Aureliella</taxon>
    </lineage>
</organism>
<evidence type="ECO:0000256" key="2">
    <source>
        <dbReference type="ARBA" id="ARBA00022737"/>
    </source>
</evidence>
<feature type="compositionally biased region" description="Low complexity" evidence="3">
    <location>
        <begin position="239"/>
        <end position="254"/>
    </location>
</feature>
<keyword evidence="4" id="KW-0413">Isomerase</keyword>
<protein>
    <submittedName>
        <fullName evidence="4">N-acetylneuraminate epimerase</fullName>
        <ecNumber evidence="4">5.1.3.24</ecNumber>
    </submittedName>
</protein>
<dbReference type="InterPro" id="IPR018247">
    <property type="entry name" value="EF_Hand_1_Ca_BS"/>
</dbReference>
<dbReference type="InterPro" id="IPR006652">
    <property type="entry name" value="Kelch_1"/>
</dbReference>
<feature type="region of interest" description="Disordered" evidence="3">
    <location>
        <begin position="962"/>
        <end position="989"/>
    </location>
</feature>
<name>A0A518G550_9BACT</name>
<dbReference type="SMART" id="SM00612">
    <property type="entry name" value="Kelch"/>
    <property type="match status" value="5"/>
</dbReference>
<accession>A0A518G550</accession>
<dbReference type="GO" id="GO:0016853">
    <property type="term" value="F:isomerase activity"/>
    <property type="evidence" value="ECO:0007669"/>
    <property type="project" value="UniProtKB-KW"/>
</dbReference>
<feature type="compositionally biased region" description="Polar residues" evidence="3">
    <location>
        <begin position="979"/>
        <end position="989"/>
    </location>
</feature>
<gene>
    <name evidence="4" type="primary">nanM_2</name>
    <name evidence="4" type="ORF">Q31a_20300</name>
</gene>
<dbReference type="PANTHER" id="PTHR46344">
    <property type="entry name" value="OS02G0202900 PROTEIN"/>
    <property type="match status" value="1"/>
</dbReference>
<evidence type="ECO:0000256" key="3">
    <source>
        <dbReference type="SAM" id="MobiDB-lite"/>
    </source>
</evidence>